<protein>
    <submittedName>
        <fullName evidence="6">LysR substrate-binding domain-containing protein</fullName>
    </submittedName>
</protein>
<dbReference type="CDD" id="cd05466">
    <property type="entry name" value="PBP2_LTTR_substrate"/>
    <property type="match status" value="1"/>
</dbReference>
<dbReference type="InterPro" id="IPR000847">
    <property type="entry name" value="LysR_HTH_N"/>
</dbReference>
<dbReference type="SUPFAM" id="SSF46785">
    <property type="entry name" value="Winged helix' DNA-binding domain"/>
    <property type="match status" value="1"/>
</dbReference>
<keyword evidence="3" id="KW-0238">DNA-binding</keyword>
<evidence type="ECO:0000256" key="3">
    <source>
        <dbReference type="ARBA" id="ARBA00023125"/>
    </source>
</evidence>
<dbReference type="RefSeq" id="WP_345651524.1">
    <property type="nucleotide sequence ID" value="NZ_BAABKB010000016.1"/>
</dbReference>
<keyword evidence="2" id="KW-0805">Transcription regulation</keyword>
<evidence type="ECO:0000259" key="5">
    <source>
        <dbReference type="PROSITE" id="PS50931"/>
    </source>
</evidence>
<dbReference type="Pfam" id="PF00126">
    <property type="entry name" value="HTH_1"/>
    <property type="match status" value="1"/>
</dbReference>
<dbReference type="InterPro" id="IPR036390">
    <property type="entry name" value="WH_DNA-bd_sf"/>
</dbReference>
<comment type="similarity">
    <text evidence="1">Belongs to the LysR transcriptional regulatory family.</text>
</comment>
<evidence type="ECO:0000313" key="6">
    <source>
        <dbReference type="EMBL" id="GAA5016950.1"/>
    </source>
</evidence>
<dbReference type="Pfam" id="PF03466">
    <property type="entry name" value="LysR_substrate"/>
    <property type="match status" value="1"/>
</dbReference>
<comment type="caution">
    <text evidence="6">The sequence shown here is derived from an EMBL/GenBank/DDBJ whole genome shotgun (WGS) entry which is preliminary data.</text>
</comment>
<reference evidence="7" key="1">
    <citation type="journal article" date="2019" name="Int. J. Syst. Evol. Microbiol.">
        <title>The Global Catalogue of Microorganisms (GCM) 10K type strain sequencing project: providing services to taxonomists for standard genome sequencing and annotation.</title>
        <authorList>
            <consortium name="The Broad Institute Genomics Platform"/>
            <consortium name="The Broad Institute Genome Sequencing Center for Infectious Disease"/>
            <person name="Wu L."/>
            <person name="Ma J."/>
        </authorList>
    </citation>
    <scope>NUCLEOTIDE SEQUENCE [LARGE SCALE GENOMIC DNA]</scope>
    <source>
        <strain evidence="7">JCM 18409</strain>
    </source>
</reference>
<evidence type="ECO:0000256" key="1">
    <source>
        <dbReference type="ARBA" id="ARBA00009437"/>
    </source>
</evidence>
<dbReference type="Gene3D" id="1.10.10.10">
    <property type="entry name" value="Winged helix-like DNA-binding domain superfamily/Winged helix DNA-binding domain"/>
    <property type="match status" value="1"/>
</dbReference>
<dbReference type="EMBL" id="BAABKB010000016">
    <property type="protein sequence ID" value="GAA5016950.1"/>
    <property type="molecule type" value="Genomic_DNA"/>
</dbReference>
<dbReference type="InterPro" id="IPR005119">
    <property type="entry name" value="LysR_subst-bd"/>
</dbReference>
<dbReference type="PANTHER" id="PTHR30346">
    <property type="entry name" value="TRANSCRIPTIONAL DUAL REGULATOR HCAR-RELATED"/>
    <property type="match status" value="1"/>
</dbReference>
<proteinExistence type="inferred from homology"/>
<keyword evidence="4" id="KW-0804">Transcription</keyword>
<dbReference type="Gene3D" id="3.40.190.10">
    <property type="entry name" value="Periplasmic binding protein-like II"/>
    <property type="match status" value="2"/>
</dbReference>
<sequence>MGVTLKQLAVFAAIADHEGFGAAAEALGMGQSSVSHALAAMEREVDGELVHRTVPVRPTPLGELLLPHARASLASARALSAAASAFHSPDAAATIGFAVPPTAAQGLLPNLLKLWRTHLPHAQIKIFEGLDEEIETWLEGGTVDAALLTDPDPMPRGALRVATDTYQAVVRTDHPLAGQDAISLDDLLDDPLLATTSGCETAVKQLHALVGRPYRPTQRIREFTTLLAMVEAGLGVAIVPSLAAGMLSDTLTLVPLLPRLERHLVLTGPAGRPWHPSVTAIRDLSRSQGPHTG</sequence>
<evidence type="ECO:0000256" key="2">
    <source>
        <dbReference type="ARBA" id="ARBA00023015"/>
    </source>
</evidence>
<evidence type="ECO:0000313" key="7">
    <source>
        <dbReference type="Proteomes" id="UP001501759"/>
    </source>
</evidence>
<dbReference type="SUPFAM" id="SSF53850">
    <property type="entry name" value="Periplasmic binding protein-like II"/>
    <property type="match status" value="1"/>
</dbReference>
<accession>A0ABP9J163</accession>
<gene>
    <name evidence="6" type="ORF">GCM10023335_43160</name>
</gene>
<name>A0ABP9J163_9ACTN</name>
<dbReference type="Proteomes" id="UP001501759">
    <property type="component" value="Unassembled WGS sequence"/>
</dbReference>
<feature type="domain" description="HTH lysR-type" evidence="5">
    <location>
        <begin position="3"/>
        <end position="59"/>
    </location>
</feature>
<dbReference type="PROSITE" id="PS50931">
    <property type="entry name" value="HTH_LYSR"/>
    <property type="match status" value="1"/>
</dbReference>
<keyword evidence="7" id="KW-1185">Reference proteome</keyword>
<dbReference type="PANTHER" id="PTHR30346:SF29">
    <property type="entry name" value="LYSR SUBSTRATE-BINDING"/>
    <property type="match status" value="1"/>
</dbReference>
<organism evidence="6 7">
    <name type="scientific">Streptomyces siamensis</name>
    <dbReference type="NCBI Taxonomy" id="1274986"/>
    <lineage>
        <taxon>Bacteria</taxon>
        <taxon>Bacillati</taxon>
        <taxon>Actinomycetota</taxon>
        <taxon>Actinomycetes</taxon>
        <taxon>Kitasatosporales</taxon>
        <taxon>Streptomycetaceae</taxon>
        <taxon>Streptomyces</taxon>
    </lineage>
</organism>
<evidence type="ECO:0000256" key="4">
    <source>
        <dbReference type="ARBA" id="ARBA00023163"/>
    </source>
</evidence>
<dbReference type="InterPro" id="IPR036388">
    <property type="entry name" value="WH-like_DNA-bd_sf"/>
</dbReference>